<dbReference type="InterPro" id="IPR053172">
    <property type="entry name" value="Tn903_transposase"/>
</dbReference>
<dbReference type="PANTHER" id="PTHR34631">
    <property type="match status" value="1"/>
</dbReference>
<organism evidence="2 3">
    <name type="scientific">Chromobacterium violaceum (strain ATCC 12472 / DSM 30191 / JCM 1249 / CCUG 213 / NBRC 12614 / NCIMB 9131 / NCTC 9757 / MK)</name>
    <dbReference type="NCBI Taxonomy" id="243365"/>
    <lineage>
        <taxon>Bacteria</taxon>
        <taxon>Pseudomonadati</taxon>
        <taxon>Pseudomonadota</taxon>
        <taxon>Betaproteobacteria</taxon>
        <taxon>Neisseriales</taxon>
        <taxon>Chromobacteriaceae</taxon>
        <taxon>Chromobacterium</taxon>
    </lineage>
</organism>
<evidence type="ECO:0000313" key="2">
    <source>
        <dbReference type="EMBL" id="AAQ59101.1"/>
    </source>
</evidence>
<dbReference type="InterPro" id="IPR002559">
    <property type="entry name" value="Transposase_11"/>
</dbReference>
<dbReference type="HOGENOM" id="CLU_062982_5_2_4"/>
<dbReference type="PANTHER" id="PTHR34631:SF3">
    <property type="entry name" value="ISSOD12 TRANSPOSASE TNPA_ISSOD12"/>
    <property type="match status" value="1"/>
</dbReference>
<protein>
    <submittedName>
        <fullName evidence="2">Probable transposase</fullName>
    </submittedName>
</protein>
<keyword evidence="3" id="KW-1185">Reference proteome</keyword>
<name>Q7NY49_CHRVO</name>
<dbReference type="KEGG" id="cvi:CV_1426"/>
<feature type="domain" description="Transposase IS4-like" evidence="1">
    <location>
        <begin position="22"/>
        <end position="104"/>
    </location>
</feature>
<dbReference type="Proteomes" id="UP000001424">
    <property type="component" value="Chromosome"/>
</dbReference>
<proteinExistence type="predicted"/>
<dbReference type="EMBL" id="AE016825">
    <property type="protein sequence ID" value="AAQ59101.1"/>
    <property type="molecule type" value="Genomic_DNA"/>
</dbReference>
<dbReference type="eggNOG" id="COG3039">
    <property type="taxonomic scope" value="Bacteria"/>
</dbReference>
<dbReference type="STRING" id="243365.CV_1426"/>
<dbReference type="Pfam" id="PF01609">
    <property type="entry name" value="DDE_Tnp_1"/>
    <property type="match status" value="1"/>
</dbReference>
<dbReference type="AlphaFoldDB" id="Q7NY49"/>
<dbReference type="GO" id="GO:0004803">
    <property type="term" value="F:transposase activity"/>
    <property type="evidence" value="ECO:0007669"/>
    <property type="project" value="InterPro"/>
</dbReference>
<evidence type="ECO:0000313" key="3">
    <source>
        <dbReference type="Proteomes" id="UP000001424"/>
    </source>
</evidence>
<accession>Q7NY49</accession>
<gene>
    <name evidence="2" type="ordered locus">CV_1426</name>
</gene>
<reference evidence="2 3" key="1">
    <citation type="journal article" date="2003" name="Proc. Natl. Acad. Sci. U.S.A.">
        <title>The complete genome sequence of Chromobacterium violaceum reveals remarkable and exploitable bacterial adaptability.</title>
        <authorList>
            <person name="Vasconcelos A.T.R."/>
            <person name="de Almeida D.F."/>
            <person name="Almeida F.C."/>
            <person name="de Almeida L.G.P."/>
            <person name="de Almeida R."/>
            <person name="Goncalves J.A.A."/>
            <person name="Andrade E.M."/>
            <person name="Antonio R.V."/>
            <person name="Araripe J."/>
            <person name="de Araujo M.F.F."/>
            <person name="Filho S.A."/>
            <person name="Azevedo V."/>
            <person name="Batista A.J."/>
            <person name="Bataus L.A.M."/>
            <person name="Batista J.S."/>
            <person name="Belo A."/>
            <person name="vander Berg C."/>
            <person name="Blamey J."/>
            <person name="Bogo M."/>
            <person name="Bonato S."/>
            <person name="Bordignon J."/>
            <person name="Brito C.A."/>
            <person name="Brocchi M."/>
            <person name="Burity H.A."/>
            <person name="Camargo A.A."/>
            <person name="Cardoso D.D.P."/>
            <person name="Carneiro N.P."/>
            <person name="Carraro D.M."/>
            <person name="Carvalho C.M.B."/>
            <person name="Cascardo J.C.M."/>
            <person name="Cavada B.S."/>
            <person name="Chueire L.M.O."/>
            <person name="Pasa T.B.C."/>
            <person name="Duran N."/>
            <person name="Fagundes N."/>
            <person name="Falcao C.L."/>
            <person name="Fantinatti F."/>
            <person name="Farias I.P."/>
            <person name="Felipe M.S.S."/>
            <person name="Ferrari L.P."/>
            <person name="Ferro J.A."/>
            <person name="Ferro M.I.T."/>
            <person name="Franco G.R."/>
            <person name="Freitas N.S.A."/>
            <person name="Furlan L.R."/>
            <person name="Gazzinelli R.T."/>
            <person name="Gomes E.A."/>
            <person name="Goncalves P.R."/>
            <person name="Grangeiro T.B."/>
            <person name="Grattapaglia D."/>
            <person name="Grisard E.C."/>
            <person name="Guimaraes C.T."/>
            <person name="Hanna E.S."/>
            <person name="Hungria M."/>
            <person name="Jardim S.N."/>
            <person name="Laurino J."/>
            <person name="Leoi L.C.T."/>
            <person name="Fassarella L."/>
            <person name="Lima A."/>
            <person name="Loureiro M.F."/>
            <person name="Lyra M.C.P."/>
            <person name="Macedo M."/>
            <person name="Madeira H.M.F."/>
            <person name="Manfio G.P."/>
            <person name="Maranhao A.Q."/>
            <person name="Martins W.S."/>
            <person name="di Mauro S.M.Z."/>
            <person name="de Medeiros S.R.B."/>
            <person name="Meissner R.D.V."/>
            <person name="Menck C.F.M."/>
            <person name="Moreira M.A.M."/>
            <person name="Nascimento F.F."/>
            <person name="Nicolas M.F."/>
            <person name="Oliveira J.G."/>
            <person name="Oliveira S.C."/>
            <person name="Paixao R.F.C."/>
            <person name="Parente J.A."/>
            <person name="Pedrosa F.O."/>
            <person name="Pena S.J.D."/>
            <person name="Perreira J.O."/>
            <person name="Perreira M."/>
            <person name="Pinto L.S.R.C."/>
            <person name="Pinto L.S."/>
            <person name="Porto J.I.R."/>
            <person name="Potrich D.P."/>
            <person name="Neto C.E.R."/>
            <person name="Reis A.M.M."/>
            <person name="Rigo L.U."/>
            <person name="Rondinelli E."/>
            <person name="dos Santos E.B.P."/>
            <person name="Santos F.R."/>
            <person name="Schneider M.P.C."/>
            <person name="Seuanez H.N."/>
            <person name="Silva A.M.R."/>
            <person name="da Silva A.L.C."/>
            <person name="Silva D.W."/>
            <person name="Silva R."/>
            <person name="Simoes I.C."/>
            <person name="Simon D."/>
            <person name="Soares C.M.A."/>
            <person name="Soares R.B.A."/>
            <person name="Souza E.M."/>
            <person name="Souza K.R.L."/>
            <person name="Souza R.C."/>
            <person name="Steffens M.B.R."/>
            <person name="Steindel M."/>
            <person name="Teixeira S.R."/>
            <person name="Urmenyi T."/>
            <person name="Vettore A."/>
            <person name="Wassem R."/>
            <person name="Zaha A."/>
            <person name="Simpson A.J.G."/>
        </authorList>
    </citation>
    <scope>NUCLEOTIDE SEQUENCE [LARGE SCALE GENOMIC DNA]</scope>
    <source>
        <strain evidence="3">ATCC 12472 / DSM 30191 / JCM 1249 / NBRC 12614 / NCIMB 9131 / NCTC 9757</strain>
    </source>
</reference>
<sequence length="129" mass="14619">MIGLSRRQQTLQVRIPYQKSSGALHLLVDSTGIKMLGEGEWKTKKHGAEYRWQSRKVHLGIDVETLQIHAIEVTDNRPSDAQMLPLLLTQIPVDEPIVFVSGDGTLGDCRARHNRVYSDSQECEAMERH</sequence>
<evidence type="ECO:0000259" key="1">
    <source>
        <dbReference type="Pfam" id="PF01609"/>
    </source>
</evidence>
<dbReference type="GO" id="GO:0003677">
    <property type="term" value="F:DNA binding"/>
    <property type="evidence" value="ECO:0007669"/>
    <property type="project" value="InterPro"/>
</dbReference>
<dbReference type="GO" id="GO:0006313">
    <property type="term" value="P:DNA transposition"/>
    <property type="evidence" value="ECO:0007669"/>
    <property type="project" value="InterPro"/>
</dbReference>